<dbReference type="OrthoDB" id="6095622at2759"/>
<keyword evidence="2" id="KW-1185">Reference proteome</keyword>
<reference evidence="1" key="2">
    <citation type="submission" date="2020-11" db="EMBL/GenBank/DDBJ databases">
        <authorList>
            <person name="McCartney M.A."/>
            <person name="Auch B."/>
            <person name="Kono T."/>
            <person name="Mallez S."/>
            <person name="Becker A."/>
            <person name="Gohl D.M."/>
            <person name="Silverstein K.A.T."/>
            <person name="Koren S."/>
            <person name="Bechman K.B."/>
            <person name="Herman A."/>
            <person name="Abrahante J.E."/>
            <person name="Garbe J."/>
        </authorList>
    </citation>
    <scope>NUCLEOTIDE SEQUENCE</scope>
    <source>
        <strain evidence="1">Duluth1</strain>
        <tissue evidence="1">Whole animal</tissue>
    </source>
</reference>
<organism evidence="1 2">
    <name type="scientific">Dreissena polymorpha</name>
    <name type="common">Zebra mussel</name>
    <name type="synonym">Mytilus polymorpha</name>
    <dbReference type="NCBI Taxonomy" id="45954"/>
    <lineage>
        <taxon>Eukaryota</taxon>
        <taxon>Metazoa</taxon>
        <taxon>Spiralia</taxon>
        <taxon>Lophotrochozoa</taxon>
        <taxon>Mollusca</taxon>
        <taxon>Bivalvia</taxon>
        <taxon>Autobranchia</taxon>
        <taxon>Heteroconchia</taxon>
        <taxon>Euheterodonta</taxon>
        <taxon>Imparidentia</taxon>
        <taxon>Neoheterodontei</taxon>
        <taxon>Myida</taxon>
        <taxon>Dreissenoidea</taxon>
        <taxon>Dreissenidae</taxon>
        <taxon>Dreissena</taxon>
    </lineage>
</organism>
<evidence type="ECO:0000313" key="2">
    <source>
        <dbReference type="Proteomes" id="UP000828390"/>
    </source>
</evidence>
<evidence type="ECO:0000313" key="1">
    <source>
        <dbReference type="EMBL" id="KAH3887885.1"/>
    </source>
</evidence>
<dbReference type="AlphaFoldDB" id="A0A9D4N2H6"/>
<accession>A0A9D4N2H6</accession>
<protein>
    <submittedName>
        <fullName evidence="1">Uncharacterized protein</fullName>
    </submittedName>
</protein>
<comment type="caution">
    <text evidence="1">The sequence shown here is derived from an EMBL/GenBank/DDBJ whole genome shotgun (WGS) entry which is preliminary data.</text>
</comment>
<proteinExistence type="predicted"/>
<gene>
    <name evidence="1" type="ORF">DPMN_011907</name>
</gene>
<name>A0A9D4N2H6_DREPO</name>
<sequence>MERRETKSKSERRDIHSLCMPVPTIVLNTTAVDKPNNVTLTHSRSAGDLDVILNDADDIQSGACAEGISNISGSTSEVFCEKDLHNIEHYCSPRLPRRSSGLDDNPHQRNSAAFVDALNLGGFSFLDTGCRVGSSVSLNSEYTARSVGLISNDSNSESSQQAYPSGVMDSSFQKHSMLKRYYSSPEKDDELLHYQSNVRRNSKSMGNMQEEDKQNFVSFDFGNDSMDSVSLSENVQNNTEYCDIDNSLAVRTGCSRQGAEDTSESDISEHEQRHFVTSVTGSVAMRDGRIRKWLTEITDPDDNANS</sequence>
<dbReference type="EMBL" id="JAIWYP010000001">
    <property type="protein sequence ID" value="KAH3887885.1"/>
    <property type="molecule type" value="Genomic_DNA"/>
</dbReference>
<reference evidence="1" key="1">
    <citation type="journal article" date="2019" name="bioRxiv">
        <title>The Genome of the Zebra Mussel, Dreissena polymorpha: A Resource for Invasive Species Research.</title>
        <authorList>
            <person name="McCartney M.A."/>
            <person name="Auch B."/>
            <person name="Kono T."/>
            <person name="Mallez S."/>
            <person name="Zhang Y."/>
            <person name="Obille A."/>
            <person name="Becker A."/>
            <person name="Abrahante J.E."/>
            <person name="Garbe J."/>
            <person name="Badalamenti J.P."/>
            <person name="Herman A."/>
            <person name="Mangelson H."/>
            <person name="Liachko I."/>
            <person name="Sullivan S."/>
            <person name="Sone E.D."/>
            <person name="Koren S."/>
            <person name="Silverstein K.A.T."/>
            <person name="Beckman K.B."/>
            <person name="Gohl D.M."/>
        </authorList>
    </citation>
    <scope>NUCLEOTIDE SEQUENCE</scope>
    <source>
        <strain evidence="1">Duluth1</strain>
        <tissue evidence="1">Whole animal</tissue>
    </source>
</reference>
<dbReference type="Proteomes" id="UP000828390">
    <property type="component" value="Unassembled WGS sequence"/>
</dbReference>